<keyword evidence="5" id="KW-0479">Metal-binding</keyword>
<evidence type="ECO:0000256" key="8">
    <source>
        <dbReference type="ARBA" id="ARBA00022989"/>
    </source>
</evidence>
<evidence type="ECO:0000256" key="11">
    <source>
        <dbReference type="SAM" id="Phobius"/>
    </source>
</evidence>
<organism evidence="13">
    <name type="scientific">marine sediment metagenome</name>
    <dbReference type="NCBI Taxonomy" id="412755"/>
    <lineage>
        <taxon>unclassified sequences</taxon>
        <taxon>metagenomes</taxon>
        <taxon>ecological metagenomes</taxon>
    </lineage>
</organism>
<evidence type="ECO:0000256" key="3">
    <source>
        <dbReference type="ARBA" id="ARBA00022670"/>
    </source>
</evidence>
<reference evidence="13" key="1">
    <citation type="journal article" date="2014" name="Front. Microbiol.">
        <title>High frequency of phylogenetically diverse reductive dehalogenase-homologous genes in deep subseafloor sedimentary metagenomes.</title>
        <authorList>
            <person name="Kawai M."/>
            <person name="Futagami T."/>
            <person name="Toyoda A."/>
            <person name="Takaki Y."/>
            <person name="Nishi S."/>
            <person name="Hori S."/>
            <person name="Arai W."/>
            <person name="Tsubouchi T."/>
            <person name="Morono Y."/>
            <person name="Uchiyama I."/>
            <person name="Ito T."/>
            <person name="Fujiyama A."/>
            <person name="Inagaki F."/>
            <person name="Takami H."/>
        </authorList>
    </citation>
    <scope>NUCLEOTIDE SEQUENCE</scope>
    <source>
        <strain evidence="13">Expedition CK06-06</strain>
    </source>
</reference>
<keyword evidence="3" id="KW-0645">Protease</keyword>
<evidence type="ECO:0000256" key="9">
    <source>
        <dbReference type="ARBA" id="ARBA00023049"/>
    </source>
</evidence>
<feature type="non-terminal residue" evidence="13">
    <location>
        <position position="154"/>
    </location>
</feature>
<keyword evidence="2" id="KW-1003">Cell membrane</keyword>
<dbReference type="GO" id="GO:0046872">
    <property type="term" value="F:metal ion binding"/>
    <property type="evidence" value="ECO:0007669"/>
    <property type="project" value="UniProtKB-KW"/>
</dbReference>
<evidence type="ECO:0000256" key="6">
    <source>
        <dbReference type="ARBA" id="ARBA00022801"/>
    </source>
</evidence>
<dbReference type="AlphaFoldDB" id="X0YMB2"/>
<accession>X0YMB2</accession>
<dbReference type="EMBL" id="BARS01057039">
    <property type="protein sequence ID" value="GAG48087.1"/>
    <property type="molecule type" value="Genomic_DNA"/>
</dbReference>
<dbReference type="GO" id="GO:0006508">
    <property type="term" value="P:proteolysis"/>
    <property type="evidence" value="ECO:0007669"/>
    <property type="project" value="UniProtKB-KW"/>
</dbReference>
<dbReference type="PANTHER" id="PTHR43221">
    <property type="entry name" value="PROTEASE HTPX"/>
    <property type="match status" value="1"/>
</dbReference>
<dbReference type="PANTHER" id="PTHR43221:SF2">
    <property type="entry name" value="PROTEASE HTPX HOMOLOG"/>
    <property type="match status" value="1"/>
</dbReference>
<evidence type="ECO:0000256" key="5">
    <source>
        <dbReference type="ARBA" id="ARBA00022723"/>
    </source>
</evidence>
<evidence type="ECO:0000259" key="12">
    <source>
        <dbReference type="Pfam" id="PF01435"/>
    </source>
</evidence>
<evidence type="ECO:0000256" key="4">
    <source>
        <dbReference type="ARBA" id="ARBA00022692"/>
    </source>
</evidence>
<feature type="transmembrane region" description="Helical" evidence="11">
    <location>
        <begin position="116"/>
        <end position="133"/>
    </location>
</feature>
<dbReference type="InterPro" id="IPR050083">
    <property type="entry name" value="HtpX_protease"/>
</dbReference>
<keyword evidence="6" id="KW-0378">Hydrolase</keyword>
<dbReference type="GO" id="GO:0004222">
    <property type="term" value="F:metalloendopeptidase activity"/>
    <property type="evidence" value="ECO:0007669"/>
    <property type="project" value="InterPro"/>
</dbReference>
<keyword evidence="7" id="KW-0862">Zinc</keyword>
<keyword evidence="9" id="KW-0482">Metalloprotease</keyword>
<feature type="non-terminal residue" evidence="13">
    <location>
        <position position="1"/>
    </location>
</feature>
<proteinExistence type="predicted"/>
<feature type="domain" description="Peptidase M48" evidence="12">
    <location>
        <begin position="40"/>
        <end position="142"/>
    </location>
</feature>
<evidence type="ECO:0000256" key="2">
    <source>
        <dbReference type="ARBA" id="ARBA00022475"/>
    </source>
</evidence>
<comment type="cofactor">
    <cofactor evidence="1">
        <name>Zn(2+)</name>
        <dbReference type="ChEBI" id="CHEBI:29105"/>
    </cofactor>
</comment>
<feature type="transmembrane region" description="Helical" evidence="11">
    <location>
        <begin position="6"/>
        <end position="28"/>
    </location>
</feature>
<keyword evidence="4 11" id="KW-0812">Transmembrane</keyword>
<keyword evidence="10 11" id="KW-0472">Membrane</keyword>
<evidence type="ECO:0000256" key="1">
    <source>
        <dbReference type="ARBA" id="ARBA00001947"/>
    </source>
</evidence>
<evidence type="ECO:0000256" key="10">
    <source>
        <dbReference type="ARBA" id="ARBA00023136"/>
    </source>
</evidence>
<protein>
    <recommendedName>
        <fullName evidence="12">Peptidase M48 domain-containing protein</fullName>
    </recommendedName>
</protein>
<name>X0YMB2_9ZZZZ</name>
<dbReference type="Pfam" id="PF01435">
    <property type="entry name" value="Peptidase_M48"/>
    <property type="match status" value="1"/>
</dbReference>
<dbReference type="Gene3D" id="3.30.2010.10">
    <property type="entry name" value="Metalloproteases ('zincins'), catalytic domain"/>
    <property type="match status" value="1"/>
</dbReference>
<gene>
    <name evidence="13" type="ORF">S01H1_83791</name>
</gene>
<keyword evidence="8 11" id="KW-1133">Transmembrane helix</keyword>
<evidence type="ECO:0000313" key="13">
    <source>
        <dbReference type="EMBL" id="GAG48087.1"/>
    </source>
</evidence>
<evidence type="ECO:0000256" key="7">
    <source>
        <dbReference type="ARBA" id="ARBA00022833"/>
    </source>
</evidence>
<dbReference type="InterPro" id="IPR001915">
    <property type="entry name" value="Peptidase_M48"/>
</dbReference>
<sequence length="154" mass="16845">TGGLNIYSLAFMVILFNAAQWLLAPYLVNAIYKVRRLDPEENPGLHMTFDDLSARSGVKTPKLMISSMPIPNAFAYGSPLTGNHVAATQGLLTSLDGEEVEAVLAHELGHIKHRDVQVTMLISVLPSLFYILARSTMFARYGSRDRRDGGGLAL</sequence>
<comment type="caution">
    <text evidence="13">The sequence shown here is derived from an EMBL/GenBank/DDBJ whole genome shotgun (WGS) entry which is preliminary data.</text>
</comment>